<gene>
    <name evidence="1" type="ORF">A2647_03000</name>
</gene>
<dbReference type="EMBL" id="MFTP01000026">
    <property type="protein sequence ID" value="OGI64882.1"/>
    <property type="molecule type" value="Genomic_DNA"/>
</dbReference>
<reference evidence="1 2" key="1">
    <citation type="journal article" date="2016" name="Nat. Commun.">
        <title>Thousands of microbial genomes shed light on interconnected biogeochemical processes in an aquifer system.</title>
        <authorList>
            <person name="Anantharaman K."/>
            <person name="Brown C.T."/>
            <person name="Hug L.A."/>
            <person name="Sharon I."/>
            <person name="Castelle C.J."/>
            <person name="Probst A.J."/>
            <person name="Thomas B.C."/>
            <person name="Singh A."/>
            <person name="Wilkins M.J."/>
            <person name="Karaoz U."/>
            <person name="Brodie E.L."/>
            <person name="Williams K.H."/>
            <person name="Hubbard S.S."/>
            <person name="Banfield J.F."/>
        </authorList>
    </citation>
    <scope>NUCLEOTIDE SEQUENCE [LARGE SCALE GENOMIC DNA]</scope>
</reference>
<organism evidence="1 2">
    <name type="scientific">Candidatus Nomurabacteria bacterium RIFCSPHIGHO2_01_FULL_40_24b</name>
    <dbReference type="NCBI Taxonomy" id="1801739"/>
    <lineage>
        <taxon>Bacteria</taxon>
        <taxon>Candidatus Nomuraibacteriota</taxon>
    </lineage>
</organism>
<protein>
    <submittedName>
        <fullName evidence="1">Uncharacterized protein</fullName>
    </submittedName>
</protein>
<dbReference type="Proteomes" id="UP000177370">
    <property type="component" value="Unassembled WGS sequence"/>
</dbReference>
<evidence type="ECO:0000313" key="2">
    <source>
        <dbReference type="Proteomes" id="UP000177370"/>
    </source>
</evidence>
<sequence length="62" mass="7501">MYNWSIDEKELKKDPERYKIWQLEQLANFGLNGGKIKSEDLKKYWDKIKIDPARRKFLSAIL</sequence>
<name>A0A1F6V5I3_9BACT</name>
<accession>A0A1F6V5I3</accession>
<proteinExistence type="predicted"/>
<comment type="caution">
    <text evidence="1">The sequence shown here is derived from an EMBL/GenBank/DDBJ whole genome shotgun (WGS) entry which is preliminary data.</text>
</comment>
<evidence type="ECO:0000313" key="1">
    <source>
        <dbReference type="EMBL" id="OGI64882.1"/>
    </source>
</evidence>
<dbReference type="AlphaFoldDB" id="A0A1F6V5I3"/>